<feature type="signal peptide" evidence="3">
    <location>
        <begin position="1"/>
        <end position="24"/>
    </location>
</feature>
<dbReference type="GeneID" id="19320306"/>
<feature type="domain" description="LysM" evidence="4">
    <location>
        <begin position="378"/>
        <end position="424"/>
    </location>
</feature>
<reference evidence="5 6" key="1">
    <citation type="journal article" date="2013" name="Plant Cell">
        <title>The transition from a phytopathogenic smut ancestor to an anamorphic biocontrol agent deciphered by comparative whole-genome analysis.</title>
        <authorList>
            <person name="Lefebvre F."/>
            <person name="Joly D.L."/>
            <person name="Labbe C."/>
            <person name="Teichmann B."/>
            <person name="Linning R."/>
            <person name="Belzile F."/>
            <person name="Bakkeren G."/>
            <person name="Belanger R.R."/>
        </authorList>
    </citation>
    <scope>NUCLEOTIDE SEQUENCE [LARGE SCALE GENOMIC DNA]</scope>
    <source>
        <strain evidence="5 6">PF-1</strain>
    </source>
</reference>
<dbReference type="GO" id="GO:0008061">
    <property type="term" value="F:chitin binding"/>
    <property type="evidence" value="ECO:0007669"/>
    <property type="project" value="UniProtKB-KW"/>
</dbReference>
<dbReference type="HOGENOM" id="CLU_352701_0_0_1"/>
<accession>A0A061H1P2</accession>
<dbReference type="Pfam" id="PF01476">
    <property type="entry name" value="LysM"/>
    <property type="match status" value="8"/>
</dbReference>
<dbReference type="OrthoDB" id="5985073at2759"/>
<evidence type="ECO:0000313" key="5">
    <source>
        <dbReference type="EMBL" id="EPQ26293.1"/>
    </source>
</evidence>
<dbReference type="Proteomes" id="UP000053664">
    <property type="component" value="Unassembled WGS sequence"/>
</dbReference>
<evidence type="ECO:0000256" key="2">
    <source>
        <dbReference type="ARBA" id="ARBA00023026"/>
    </source>
</evidence>
<proteinExistence type="predicted"/>
<evidence type="ECO:0000313" key="6">
    <source>
        <dbReference type="Proteomes" id="UP000053664"/>
    </source>
</evidence>
<evidence type="ECO:0000256" key="1">
    <source>
        <dbReference type="ARBA" id="ARBA00022669"/>
    </source>
</evidence>
<sequence>MLRHSRRWFLSLLLSWSSFRLGRAATCDEQYRVVAGDSCHGIADNLVIPFSQLKALNENPHCKTLQPGQLLCVWGDAYQCHNIYIVGQGDYCDAIASAAGLTLAQLQAYNPDVSCDSLSVGSVFCLSDPYNPPLQQPSDPNCSRYYTVASGDSCHGIADKLHMPFSQLKALNENPHCLNLQPGQQLCVTGSAYECAWSYRYTVQLGDSCSQIAADHSISLANLELYNPDTSCSSLSVGSVICVGNPYGQPTPIEPPETMPENCKESYTVKTGDYCYQIATDHGLSVDELQALNPTLDCALLAIGAQVCVVPSVKPPSSTDCITYDTVKLGDSCNAIAQRNQITDFYLLKLNPDVGQDCAELTAGEGICVDSSLNVCGSTTAVAEGEGCYDIAGRTNITLEAFLDLNPGVSSDCGNLQPEEVVCVAARLSYPSLYNYTCSRTYTVQPGDTCNKIAAKLGLASAQLAGLNPHVSCSNLIAGDPLCAYSPQTNVCPQLRYVVSDDSCYNLATNASMSLVQWQSINTYNGIGVDCTILPVNDIVCMAPGNATLPEQPTGQNEVRLPLCSTCNFNSHCCSQYSMCAPLASSLCSRDGGCQANCQEDPGVIIPQNPDAFPSNDLPTNFTGGSFANTTVPRCASYECLYRSTETDAGSCMNQTTYWCQSGTEGCVSNCLDPSQHSTVNLVHYFPVPTFAPPSGNFDQWDGNPCQDSCGASQSCTFELRCVDLDPDTDECYTSFGCLYNCYDVHWYTEDEQYEAQLNGTSLPPSITTKILVPSSTLYTATASPTLLKRRKESRRL</sequence>
<dbReference type="KEGG" id="pfp:PFL1_06228"/>
<dbReference type="SMART" id="SM00257">
    <property type="entry name" value="LysM"/>
    <property type="match status" value="9"/>
</dbReference>
<dbReference type="eggNOG" id="KOG2806">
    <property type="taxonomic scope" value="Eukaryota"/>
</dbReference>
<feature type="domain" description="LysM" evidence="4">
    <location>
        <begin position="144"/>
        <end position="188"/>
    </location>
</feature>
<dbReference type="RefSeq" id="XP_007881957.1">
    <property type="nucleotide sequence ID" value="XM_007883766.1"/>
</dbReference>
<keyword evidence="2" id="KW-0843">Virulence</keyword>
<feature type="domain" description="LysM" evidence="4">
    <location>
        <begin position="440"/>
        <end position="484"/>
    </location>
</feature>
<feature type="domain" description="LysM" evidence="4">
    <location>
        <begin position="199"/>
        <end position="243"/>
    </location>
</feature>
<keyword evidence="3" id="KW-0732">Signal</keyword>
<dbReference type="PANTHER" id="PTHR34997:SF1">
    <property type="entry name" value="PEPTIDOGLYCAN-BINDING LYSIN DOMAIN"/>
    <property type="match status" value="1"/>
</dbReference>
<dbReference type="AlphaFoldDB" id="A0A061H1P2"/>
<dbReference type="InterPro" id="IPR018392">
    <property type="entry name" value="LysM"/>
</dbReference>
<dbReference type="InterPro" id="IPR036779">
    <property type="entry name" value="LysM_dom_sf"/>
</dbReference>
<keyword evidence="1" id="KW-0147">Chitin-binding</keyword>
<feature type="domain" description="LysM" evidence="4">
    <location>
        <begin position="265"/>
        <end position="309"/>
    </location>
</feature>
<dbReference type="Gene3D" id="3.10.350.10">
    <property type="entry name" value="LysM domain"/>
    <property type="match status" value="8"/>
</dbReference>
<dbReference type="EMBL" id="KE361646">
    <property type="protein sequence ID" value="EPQ26293.1"/>
    <property type="molecule type" value="Genomic_DNA"/>
</dbReference>
<feature type="domain" description="LysM" evidence="4">
    <location>
        <begin position="29"/>
        <end position="73"/>
    </location>
</feature>
<feature type="chain" id="PRO_5001599618" description="LysM domain-containing protein" evidence="3">
    <location>
        <begin position="25"/>
        <end position="797"/>
    </location>
</feature>
<name>A0A061H1P2_9BASI</name>
<organism evidence="5 6">
    <name type="scientific">Pseudozyma flocculosa PF-1</name>
    <dbReference type="NCBI Taxonomy" id="1277687"/>
    <lineage>
        <taxon>Eukaryota</taxon>
        <taxon>Fungi</taxon>
        <taxon>Dikarya</taxon>
        <taxon>Basidiomycota</taxon>
        <taxon>Ustilaginomycotina</taxon>
        <taxon>Ustilaginomycetes</taxon>
        <taxon>Ustilaginales</taxon>
        <taxon>Ustilaginaceae</taxon>
        <taxon>Pseudozyma</taxon>
    </lineage>
</organism>
<dbReference type="PANTHER" id="PTHR34997">
    <property type="entry name" value="AM15"/>
    <property type="match status" value="1"/>
</dbReference>
<gene>
    <name evidence="5" type="ORF">PFL1_06228</name>
</gene>
<evidence type="ECO:0000256" key="3">
    <source>
        <dbReference type="SAM" id="SignalP"/>
    </source>
</evidence>
<dbReference type="SUPFAM" id="SSF54106">
    <property type="entry name" value="LysM domain"/>
    <property type="match status" value="7"/>
</dbReference>
<feature type="domain" description="LysM" evidence="4">
    <location>
        <begin position="82"/>
        <end position="126"/>
    </location>
</feature>
<dbReference type="CDD" id="cd00118">
    <property type="entry name" value="LysM"/>
    <property type="match status" value="8"/>
</dbReference>
<feature type="domain" description="LysM" evidence="4">
    <location>
        <begin position="323"/>
        <end position="369"/>
    </location>
</feature>
<evidence type="ECO:0000259" key="4">
    <source>
        <dbReference type="PROSITE" id="PS51782"/>
    </source>
</evidence>
<protein>
    <recommendedName>
        <fullName evidence="4">LysM domain-containing protein</fullName>
    </recommendedName>
</protein>
<dbReference type="InterPro" id="IPR052210">
    <property type="entry name" value="LysM1-like"/>
</dbReference>
<dbReference type="PROSITE" id="PS51782">
    <property type="entry name" value="LYSM"/>
    <property type="match status" value="8"/>
</dbReference>